<dbReference type="PANTHER" id="PTHR10865:SF28">
    <property type="entry name" value="ELM2 DOMAIN-CONTAINING PROTEIN"/>
    <property type="match status" value="1"/>
</dbReference>
<keyword evidence="2" id="KW-0539">Nucleus</keyword>
<dbReference type="GO" id="GO:0005654">
    <property type="term" value="C:nucleoplasm"/>
    <property type="evidence" value="ECO:0007669"/>
    <property type="project" value="TreeGrafter"/>
</dbReference>
<dbReference type="InterPro" id="IPR040138">
    <property type="entry name" value="MIER/MTA"/>
</dbReference>
<evidence type="ECO:0000259" key="5">
    <source>
        <dbReference type="PROSITE" id="PS51293"/>
    </source>
</evidence>
<dbReference type="PROSITE" id="PS51293">
    <property type="entry name" value="SANT"/>
    <property type="match status" value="1"/>
</dbReference>
<feature type="domain" description="ELM2" evidence="4">
    <location>
        <begin position="330"/>
        <end position="481"/>
    </location>
</feature>
<proteinExistence type="predicted"/>
<reference evidence="7" key="1">
    <citation type="submission" date="2025-08" db="UniProtKB">
        <authorList>
            <consortium name="RefSeq"/>
        </authorList>
    </citation>
    <scope>IDENTIFICATION</scope>
    <source>
        <tissue evidence="7">Adult</tissue>
    </source>
</reference>
<dbReference type="InterPro" id="IPR009057">
    <property type="entry name" value="Homeodomain-like_sf"/>
</dbReference>
<feature type="region of interest" description="Disordered" evidence="3">
    <location>
        <begin position="163"/>
        <end position="192"/>
    </location>
</feature>
<dbReference type="GO" id="GO:0003677">
    <property type="term" value="F:DNA binding"/>
    <property type="evidence" value="ECO:0007669"/>
    <property type="project" value="UniProtKB-KW"/>
</dbReference>
<dbReference type="GO" id="GO:0003714">
    <property type="term" value="F:transcription corepressor activity"/>
    <property type="evidence" value="ECO:0007669"/>
    <property type="project" value="TreeGrafter"/>
</dbReference>
<dbReference type="Gene3D" id="4.10.1240.50">
    <property type="match status" value="1"/>
</dbReference>
<dbReference type="FunCoup" id="A0A6I9VT74">
    <property type="interactions" value="1196"/>
</dbReference>
<dbReference type="PANTHER" id="PTHR10865">
    <property type="entry name" value="METASTASIS-ASSOCIATED PROTEIN AND MESODERM INDUCTION EARLY RESPONSE PROTEIN"/>
    <property type="match status" value="1"/>
</dbReference>
<dbReference type="InParanoid" id="A0A6I9VT74"/>
<feature type="compositionally biased region" description="Polar residues" evidence="3">
    <location>
        <begin position="638"/>
        <end position="661"/>
    </location>
</feature>
<organism evidence="6 7">
    <name type="scientific">Bactrocera dorsalis</name>
    <name type="common">Oriental fruit fly</name>
    <name type="synonym">Dacus dorsalis</name>
    <dbReference type="NCBI Taxonomy" id="27457"/>
    <lineage>
        <taxon>Eukaryota</taxon>
        <taxon>Metazoa</taxon>
        <taxon>Ecdysozoa</taxon>
        <taxon>Arthropoda</taxon>
        <taxon>Hexapoda</taxon>
        <taxon>Insecta</taxon>
        <taxon>Pterygota</taxon>
        <taxon>Neoptera</taxon>
        <taxon>Endopterygota</taxon>
        <taxon>Diptera</taxon>
        <taxon>Brachycera</taxon>
        <taxon>Muscomorpha</taxon>
        <taxon>Tephritoidea</taxon>
        <taxon>Tephritidae</taxon>
        <taxon>Bactrocera</taxon>
        <taxon>Bactrocera</taxon>
    </lineage>
</organism>
<accession>A0A6I9VT74</accession>
<dbReference type="InterPro" id="IPR001005">
    <property type="entry name" value="SANT/Myb"/>
</dbReference>
<keyword evidence="6" id="KW-1185">Reference proteome</keyword>
<dbReference type="AlphaFoldDB" id="A0A6I9VT74"/>
<comment type="subcellular location">
    <subcellularLocation>
        <location evidence="1">Nucleus</location>
    </subcellularLocation>
</comment>
<evidence type="ECO:0000256" key="1">
    <source>
        <dbReference type="ARBA" id="ARBA00004123"/>
    </source>
</evidence>
<dbReference type="GeneID" id="105228958"/>
<evidence type="ECO:0000313" key="6">
    <source>
        <dbReference type="Proteomes" id="UP001652620"/>
    </source>
</evidence>
<dbReference type="OrthoDB" id="5916873at2759"/>
<feature type="region of interest" description="Disordered" evidence="3">
    <location>
        <begin position="626"/>
        <end position="661"/>
    </location>
</feature>
<feature type="region of interest" description="Disordered" evidence="3">
    <location>
        <begin position="305"/>
        <end position="324"/>
    </location>
</feature>
<dbReference type="GO" id="GO:0008270">
    <property type="term" value="F:zinc ion binding"/>
    <property type="evidence" value="ECO:0007669"/>
    <property type="project" value="UniProtKB-KW"/>
</dbReference>
<evidence type="ECO:0000256" key="3">
    <source>
        <dbReference type="SAM" id="MobiDB-lite"/>
    </source>
</evidence>
<feature type="region of interest" description="Disordered" evidence="3">
    <location>
        <begin position="30"/>
        <end position="60"/>
    </location>
</feature>
<dbReference type="InterPro" id="IPR000949">
    <property type="entry name" value="ELM2_dom"/>
</dbReference>
<dbReference type="GO" id="GO:0000122">
    <property type="term" value="P:negative regulation of transcription by RNA polymerase II"/>
    <property type="evidence" value="ECO:0007669"/>
    <property type="project" value="TreeGrafter"/>
</dbReference>
<gene>
    <name evidence="7" type="primary">LOC105228958</name>
</gene>
<name>A0A6I9VT74_BACDO</name>
<dbReference type="Pfam" id="PF01448">
    <property type="entry name" value="ELM2"/>
    <property type="match status" value="1"/>
</dbReference>
<feature type="domain" description="SANT" evidence="5">
    <location>
        <begin position="486"/>
        <end position="538"/>
    </location>
</feature>
<dbReference type="PROSITE" id="PS51156">
    <property type="entry name" value="ELM2"/>
    <property type="match status" value="1"/>
</dbReference>
<evidence type="ECO:0000256" key="2">
    <source>
        <dbReference type="ARBA" id="ARBA00023242"/>
    </source>
</evidence>
<feature type="compositionally biased region" description="Polar residues" evidence="3">
    <location>
        <begin position="30"/>
        <end position="47"/>
    </location>
</feature>
<dbReference type="KEGG" id="bdr:105228958"/>
<dbReference type="InterPro" id="IPR017884">
    <property type="entry name" value="SANT_dom"/>
</dbReference>
<evidence type="ECO:0000313" key="7">
    <source>
        <dbReference type="RefSeq" id="XP_011207289.2"/>
    </source>
</evidence>
<dbReference type="GO" id="GO:0042826">
    <property type="term" value="F:histone deacetylase binding"/>
    <property type="evidence" value="ECO:0007669"/>
    <property type="project" value="TreeGrafter"/>
</dbReference>
<dbReference type="RefSeq" id="XP_011207289.2">
    <property type="nucleotide sequence ID" value="XM_011208987.4"/>
</dbReference>
<evidence type="ECO:0000259" key="4">
    <source>
        <dbReference type="PROSITE" id="PS51156"/>
    </source>
</evidence>
<dbReference type="SMART" id="SM01189">
    <property type="entry name" value="ELM2"/>
    <property type="match status" value="1"/>
</dbReference>
<dbReference type="Proteomes" id="UP001652620">
    <property type="component" value="Unplaced"/>
</dbReference>
<sequence>MSPQPVADIMPSNSFEAVKEEMDSIAIDTSSNMVAPTDSGEISNQTDCMVPRKQRERRNKSPIAISTLLETFAAPLSPASSTSTSQGNCSADATFEPSIDMMVNDFDDEQTLNEEEALAAMEQQDPNDEIATLQEESEMPLEELLAKYQVAPPATVHVGAYRKKNKRSAAGGKNSKHRKVASESAVISEDPTEPTLETVEVNEPNTTEKATSDIILIEESGDEENTAKKIVPELCEDNEECIEEDEFESKQDETVESAELTNGLAEKNKYRRTHLMDLYPEESFTEVLNSGVGTEKDAQIDLLYDDDNEEDGNDAEEEEEDEFDSDYVKKTIMVGPSYQATIPDGLSQYGDVLPYENEDKLIWEPSQVSERQVEEYLLKARDIKPSLLDNGDEEGEEPRRTTNTEELVLDTTNVASNGVDVESKESSLINKADDVLSTVTSLSGESADATAVIKDNEQALHLLVQCGYDFKEALRRKRLNALPLTGSMSLWSEEECHKFEEGIQKFGKDFFKIRQNQVRTRTMRELVQFYYIWKKSDRRDHNFANSDTVDHMDIYLNEGGDFSPTAAINGNSTTGHSSNANGAATLGARKNNACVQKNPISIMMVGNTATNSGTPIATTAQINGNTSKVASNRKRNAAGNTNSSFENPINQNIPAPVAQTK</sequence>
<dbReference type="SMART" id="SM00717">
    <property type="entry name" value="SANT"/>
    <property type="match status" value="1"/>
</dbReference>
<dbReference type="SUPFAM" id="SSF46689">
    <property type="entry name" value="Homeodomain-like"/>
    <property type="match status" value="1"/>
</dbReference>
<dbReference type="CDD" id="cd11661">
    <property type="entry name" value="SANT_MTA3_like"/>
    <property type="match status" value="1"/>
</dbReference>
<dbReference type="Gene3D" id="1.10.10.60">
    <property type="entry name" value="Homeodomain-like"/>
    <property type="match status" value="1"/>
</dbReference>
<protein>
    <submittedName>
        <fullName evidence="7">Mesoderm induction early response protein 1 isoform X1</fullName>
    </submittedName>
</protein>